<dbReference type="Pfam" id="PF00650">
    <property type="entry name" value="CRAL_TRIO"/>
    <property type="match status" value="1"/>
</dbReference>
<accession>A0A8S1KKT4</accession>
<keyword evidence="4" id="KW-1185">Reference proteome</keyword>
<evidence type="ECO:0000313" key="3">
    <source>
        <dbReference type="EMBL" id="CAD8054991.1"/>
    </source>
</evidence>
<dbReference type="Proteomes" id="UP000688137">
    <property type="component" value="Unassembled WGS sequence"/>
</dbReference>
<dbReference type="PROSITE" id="PS50191">
    <property type="entry name" value="CRAL_TRIO"/>
    <property type="match status" value="1"/>
</dbReference>
<protein>
    <recommendedName>
        <fullName evidence="2">CRAL-TRIO domain-containing protein</fullName>
    </recommendedName>
</protein>
<name>A0A8S1KKT4_PARPR</name>
<gene>
    <name evidence="3" type="ORF">PPRIM_AZ9-3.1.T0220332</name>
</gene>
<dbReference type="OMA" id="MLIINGP"/>
<comment type="caution">
    <text evidence="3">The sequence shown here is derived from an EMBL/GenBank/DDBJ whole genome shotgun (WGS) entry which is preliminary data.</text>
</comment>
<sequence>MISEQIQSITSIVHNEFYIKSGNGPWIQRNIFENVEYDEYENKQIEILQQKIGEKGLKINLKRSTLLKMLMAAQYDVERAIINCQLHLKFLKEYKKSDYQKDLVKGYLYVCGFDNQYRPVIIFRQYCDIKIITYFLETVRRSLLIDYYVENWTVIIDLELDLPVLELEDLLYLQLQFYGNLNKMLIINGPDDIQVILKQFTDKFPDLSVKLQVITEYSQLLQYIPKDQLEIKYGGDQSNLIQFWPLQKREGVSGLLNGNNNKTSHLSIASLNSSSVNKKSSFMKITVLEENGNPLLNQQMAVFEDKVLQSSESSIQDQAPLQDYEEKYKSYLSTSTKKNFMDKVQLMDMDDQNGEEQQSKESQNENKKKKKHKMDEKQIQNRRINMEGEKESIVANPSCCSKNCSIF</sequence>
<evidence type="ECO:0000259" key="2">
    <source>
        <dbReference type="PROSITE" id="PS50191"/>
    </source>
</evidence>
<dbReference type="CDD" id="cd00170">
    <property type="entry name" value="SEC14"/>
    <property type="match status" value="1"/>
</dbReference>
<evidence type="ECO:0000256" key="1">
    <source>
        <dbReference type="SAM" id="MobiDB-lite"/>
    </source>
</evidence>
<dbReference type="InterPro" id="IPR001251">
    <property type="entry name" value="CRAL-TRIO_dom"/>
</dbReference>
<dbReference type="AlphaFoldDB" id="A0A8S1KKT4"/>
<evidence type="ECO:0000313" key="4">
    <source>
        <dbReference type="Proteomes" id="UP000688137"/>
    </source>
</evidence>
<reference evidence="3" key="1">
    <citation type="submission" date="2021-01" db="EMBL/GenBank/DDBJ databases">
        <authorList>
            <consortium name="Genoscope - CEA"/>
            <person name="William W."/>
        </authorList>
    </citation>
    <scope>NUCLEOTIDE SEQUENCE</scope>
</reference>
<feature type="compositionally biased region" description="Basic and acidic residues" evidence="1">
    <location>
        <begin position="357"/>
        <end position="366"/>
    </location>
</feature>
<dbReference type="EMBL" id="CAJJDM010000020">
    <property type="protein sequence ID" value="CAD8054991.1"/>
    <property type="molecule type" value="Genomic_DNA"/>
</dbReference>
<proteinExistence type="predicted"/>
<dbReference type="PANTHER" id="PTHR46818:SF1">
    <property type="entry name" value="CHROMOSOME UNDETERMINED SCAFFOLD_125, WHOLE GENOME SHOTGUN SEQUENCE"/>
    <property type="match status" value="1"/>
</dbReference>
<feature type="compositionally biased region" description="Basic and acidic residues" evidence="1">
    <location>
        <begin position="373"/>
        <end position="389"/>
    </location>
</feature>
<feature type="domain" description="CRAL-TRIO" evidence="2">
    <location>
        <begin position="129"/>
        <end position="241"/>
    </location>
</feature>
<organism evidence="3 4">
    <name type="scientific">Paramecium primaurelia</name>
    <dbReference type="NCBI Taxonomy" id="5886"/>
    <lineage>
        <taxon>Eukaryota</taxon>
        <taxon>Sar</taxon>
        <taxon>Alveolata</taxon>
        <taxon>Ciliophora</taxon>
        <taxon>Intramacronucleata</taxon>
        <taxon>Oligohymenophorea</taxon>
        <taxon>Peniculida</taxon>
        <taxon>Parameciidae</taxon>
        <taxon>Paramecium</taxon>
    </lineage>
</organism>
<feature type="region of interest" description="Disordered" evidence="1">
    <location>
        <begin position="351"/>
        <end position="389"/>
    </location>
</feature>
<dbReference type="PANTHER" id="PTHR46818">
    <property type="entry name" value="DOMAIN-CONTAINING PROTEIN, PUTATIVE-RELATED"/>
    <property type="match status" value="1"/>
</dbReference>